<keyword evidence="2" id="KW-0472">Membrane</keyword>
<evidence type="ECO:0000313" key="3">
    <source>
        <dbReference type="EnsemblMetazoa" id="GPAI008420-PA"/>
    </source>
</evidence>
<feature type="transmembrane region" description="Helical" evidence="2">
    <location>
        <begin position="122"/>
        <end position="146"/>
    </location>
</feature>
<dbReference type="EnsemblMetazoa" id="GPAI008420-RA">
    <property type="protein sequence ID" value="GPAI008420-PA"/>
    <property type="gene ID" value="GPAI008420"/>
</dbReference>
<dbReference type="STRING" id="7398.A0A1A9ZA89"/>
<keyword evidence="2" id="KW-1133">Transmembrane helix</keyword>
<evidence type="ECO:0000256" key="2">
    <source>
        <dbReference type="SAM" id="Phobius"/>
    </source>
</evidence>
<protein>
    <submittedName>
        <fullName evidence="3">Uncharacterized protein</fullName>
    </submittedName>
</protein>
<evidence type="ECO:0000256" key="1">
    <source>
        <dbReference type="SAM" id="MobiDB-lite"/>
    </source>
</evidence>
<dbReference type="AlphaFoldDB" id="A0A1A9ZA89"/>
<reference evidence="3" key="2">
    <citation type="submission" date="2020-05" db="UniProtKB">
        <authorList>
            <consortium name="EnsemblMetazoa"/>
        </authorList>
    </citation>
    <scope>IDENTIFICATION</scope>
    <source>
        <strain evidence="3">IAEA</strain>
    </source>
</reference>
<keyword evidence="4" id="KW-1185">Reference proteome</keyword>
<dbReference type="VEuPathDB" id="VectorBase:GPAI008420"/>
<dbReference type="Proteomes" id="UP000092445">
    <property type="component" value="Unassembled WGS sequence"/>
</dbReference>
<feature type="region of interest" description="Disordered" evidence="1">
    <location>
        <begin position="79"/>
        <end position="106"/>
    </location>
</feature>
<evidence type="ECO:0000313" key="4">
    <source>
        <dbReference type="Proteomes" id="UP000092445"/>
    </source>
</evidence>
<keyword evidence="2" id="KW-0812">Transmembrane</keyword>
<feature type="compositionally biased region" description="Low complexity" evidence="1">
    <location>
        <begin position="93"/>
        <end position="104"/>
    </location>
</feature>
<proteinExistence type="predicted"/>
<reference evidence="4" key="1">
    <citation type="submission" date="2014-03" db="EMBL/GenBank/DDBJ databases">
        <authorList>
            <person name="Aksoy S."/>
            <person name="Warren W."/>
            <person name="Wilson R.K."/>
        </authorList>
    </citation>
    <scope>NUCLEOTIDE SEQUENCE [LARGE SCALE GENOMIC DNA]</scope>
    <source>
        <strain evidence="4">IAEA</strain>
    </source>
</reference>
<accession>A0A1A9ZA89</accession>
<name>A0A1A9ZA89_GLOPL</name>
<organism evidence="3 4">
    <name type="scientific">Glossina pallidipes</name>
    <name type="common">Tsetse fly</name>
    <dbReference type="NCBI Taxonomy" id="7398"/>
    <lineage>
        <taxon>Eukaryota</taxon>
        <taxon>Metazoa</taxon>
        <taxon>Ecdysozoa</taxon>
        <taxon>Arthropoda</taxon>
        <taxon>Hexapoda</taxon>
        <taxon>Insecta</taxon>
        <taxon>Pterygota</taxon>
        <taxon>Neoptera</taxon>
        <taxon>Endopterygota</taxon>
        <taxon>Diptera</taxon>
        <taxon>Brachycera</taxon>
        <taxon>Muscomorpha</taxon>
        <taxon>Hippoboscoidea</taxon>
        <taxon>Glossinidae</taxon>
        <taxon>Glossina</taxon>
    </lineage>
</organism>
<sequence>MNRHLSRKTISHHMDISTLNVILKDNILHLKYITDESGSFLPSYEAISFAVKSIANKLNWTQVDIYVGVLEFGNISSGNSNSNSNRKKKKISHNSSSYTNYSNNGKGTINNTRESMLGLVPFYIIAQVVIKAAVAEIVIIIAVVIISE</sequence>